<evidence type="ECO:0000256" key="3">
    <source>
        <dbReference type="ARBA" id="ARBA00022692"/>
    </source>
</evidence>
<dbReference type="RefSeq" id="WP_203659875.1">
    <property type="nucleotide sequence ID" value="NZ_BAAAZM010000007.1"/>
</dbReference>
<dbReference type="PANTHER" id="PTHR30250">
    <property type="entry name" value="PST FAMILY PREDICTED COLANIC ACID TRANSPORTER"/>
    <property type="match status" value="1"/>
</dbReference>
<feature type="transmembrane region" description="Helical" evidence="6">
    <location>
        <begin position="354"/>
        <end position="375"/>
    </location>
</feature>
<feature type="transmembrane region" description="Helical" evidence="6">
    <location>
        <begin position="255"/>
        <end position="275"/>
    </location>
</feature>
<dbReference type="AlphaFoldDB" id="A0A8J3J6Z6"/>
<protein>
    <recommendedName>
        <fullName evidence="9">Membrane protein involved in the export of O-antigen and teichoic acid</fullName>
    </recommendedName>
</protein>
<feature type="transmembrane region" description="Helical" evidence="6">
    <location>
        <begin position="287"/>
        <end position="307"/>
    </location>
</feature>
<feature type="transmembrane region" description="Helical" evidence="6">
    <location>
        <begin position="209"/>
        <end position="235"/>
    </location>
</feature>
<dbReference type="PANTHER" id="PTHR30250:SF26">
    <property type="entry name" value="PSMA PROTEIN"/>
    <property type="match status" value="1"/>
</dbReference>
<evidence type="ECO:0008006" key="9">
    <source>
        <dbReference type="Google" id="ProtNLM"/>
    </source>
</evidence>
<feature type="transmembrane region" description="Helical" evidence="6">
    <location>
        <begin position="12"/>
        <end position="34"/>
    </location>
</feature>
<feature type="transmembrane region" description="Helical" evidence="6">
    <location>
        <begin position="319"/>
        <end position="342"/>
    </location>
</feature>
<evidence type="ECO:0000256" key="4">
    <source>
        <dbReference type="ARBA" id="ARBA00022989"/>
    </source>
</evidence>
<sequence>MSGLRGRTLAGLADQALVAVTTAGTGLLGTAVLAPREAGVMLYTIAILVFVQGLGRAFVGDVMLAHVPRYAAGPARRGQFANAHATSGTLAAAAAVVLLLVWALGPRRYVGDLVWGVPFVPSILLQDLARYTYQTEGRQPRALVIDACWVVVQGACLAVLLGTGHAAGGPIVACWGIGATAGAALFYARTRINPLAGRPARWLSDTRRLLGWFTATGVLAQLTTLLIASLVQGILTQAAYSGLRLVQTVVLQPAQSFTMALNGLLVPRASALAGAGDVAGLRRQTRTVLAVNAAIGACIVAVAVPLAHPVLDWYHGGAYAAVAAIALPVSVQAGVYLLQIPFTVAIRGMHRARLLFAQYAIFAVTTLGGLVLGAVQGQLVGAAWGLMAGAGVGTLVQAGMYLAASRAMARAR</sequence>
<dbReference type="EMBL" id="BOMB01000023">
    <property type="protein sequence ID" value="GID13142.1"/>
    <property type="molecule type" value="Genomic_DNA"/>
</dbReference>
<evidence type="ECO:0000256" key="6">
    <source>
        <dbReference type="SAM" id="Phobius"/>
    </source>
</evidence>
<evidence type="ECO:0000313" key="8">
    <source>
        <dbReference type="Proteomes" id="UP000612808"/>
    </source>
</evidence>
<keyword evidence="5 6" id="KW-0472">Membrane</keyword>
<evidence type="ECO:0000313" key="7">
    <source>
        <dbReference type="EMBL" id="GID13142.1"/>
    </source>
</evidence>
<comment type="caution">
    <text evidence="7">The sequence shown here is derived from an EMBL/GenBank/DDBJ whole genome shotgun (WGS) entry which is preliminary data.</text>
</comment>
<evidence type="ECO:0000256" key="1">
    <source>
        <dbReference type="ARBA" id="ARBA00004651"/>
    </source>
</evidence>
<keyword evidence="2" id="KW-1003">Cell membrane</keyword>
<feature type="transmembrane region" description="Helical" evidence="6">
    <location>
        <begin position="80"/>
        <end position="103"/>
    </location>
</feature>
<evidence type="ECO:0000256" key="5">
    <source>
        <dbReference type="ARBA" id="ARBA00023136"/>
    </source>
</evidence>
<accession>A0A8J3J6Z6</accession>
<dbReference type="Proteomes" id="UP000612808">
    <property type="component" value="Unassembled WGS sequence"/>
</dbReference>
<keyword evidence="3 6" id="KW-0812">Transmembrane</keyword>
<evidence type="ECO:0000256" key="2">
    <source>
        <dbReference type="ARBA" id="ARBA00022475"/>
    </source>
</evidence>
<gene>
    <name evidence="7" type="ORF">Aru02nite_40310</name>
</gene>
<keyword evidence="8" id="KW-1185">Reference proteome</keyword>
<reference evidence="7" key="1">
    <citation type="submission" date="2021-01" db="EMBL/GenBank/DDBJ databases">
        <title>Whole genome shotgun sequence of Actinocatenispora rupis NBRC 107355.</title>
        <authorList>
            <person name="Komaki H."/>
            <person name="Tamura T."/>
        </authorList>
    </citation>
    <scope>NUCLEOTIDE SEQUENCE</scope>
    <source>
        <strain evidence="7">NBRC 107355</strain>
    </source>
</reference>
<comment type="subcellular location">
    <subcellularLocation>
        <location evidence="1">Cell membrane</location>
        <topology evidence="1">Multi-pass membrane protein</topology>
    </subcellularLocation>
</comment>
<proteinExistence type="predicted"/>
<feature type="transmembrane region" description="Helical" evidence="6">
    <location>
        <begin position="381"/>
        <end position="404"/>
    </location>
</feature>
<dbReference type="GO" id="GO:0005886">
    <property type="term" value="C:plasma membrane"/>
    <property type="evidence" value="ECO:0007669"/>
    <property type="project" value="UniProtKB-SubCell"/>
</dbReference>
<name>A0A8J3J6Z6_9ACTN</name>
<feature type="transmembrane region" description="Helical" evidence="6">
    <location>
        <begin position="40"/>
        <end position="59"/>
    </location>
</feature>
<dbReference type="InterPro" id="IPR050833">
    <property type="entry name" value="Poly_Biosynth_Transport"/>
</dbReference>
<feature type="transmembrane region" description="Helical" evidence="6">
    <location>
        <begin position="167"/>
        <end position="188"/>
    </location>
</feature>
<organism evidence="7 8">
    <name type="scientific">Actinocatenispora rupis</name>
    <dbReference type="NCBI Taxonomy" id="519421"/>
    <lineage>
        <taxon>Bacteria</taxon>
        <taxon>Bacillati</taxon>
        <taxon>Actinomycetota</taxon>
        <taxon>Actinomycetes</taxon>
        <taxon>Micromonosporales</taxon>
        <taxon>Micromonosporaceae</taxon>
        <taxon>Actinocatenispora</taxon>
    </lineage>
</organism>
<keyword evidence="4 6" id="KW-1133">Transmembrane helix</keyword>